<keyword evidence="4" id="KW-0560">Oxidoreductase</keyword>
<dbReference type="PRINTS" id="PR00368">
    <property type="entry name" value="FADPNR"/>
</dbReference>
<dbReference type="SUPFAM" id="SSF51905">
    <property type="entry name" value="FAD/NAD(P)-binding domain"/>
    <property type="match status" value="2"/>
</dbReference>
<dbReference type="InterPro" id="IPR050446">
    <property type="entry name" value="FAD-oxidoreductase/Apoptosis"/>
</dbReference>
<evidence type="ECO:0000256" key="4">
    <source>
        <dbReference type="ARBA" id="ARBA00023002"/>
    </source>
</evidence>
<evidence type="ECO:0000313" key="7">
    <source>
        <dbReference type="EMBL" id="NYZ24865.1"/>
    </source>
</evidence>
<evidence type="ECO:0000259" key="5">
    <source>
        <dbReference type="Pfam" id="PF07992"/>
    </source>
</evidence>
<protein>
    <submittedName>
        <fullName evidence="7">FAD-dependent oxidoreductase</fullName>
    </submittedName>
</protein>
<reference evidence="7 8" key="1">
    <citation type="submission" date="2020-05" db="EMBL/GenBank/DDBJ databases">
        <title>Azospirillum oleiclasticum sp. nov, a nitrogen-fixing and heavy crude oil-emulsifying bacterium isolated from the crude oil of Yumen Oilfield.</title>
        <authorList>
            <person name="Wu D."/>
            <person name="Cai M."/>
            <person name="Zhang X."/>
        </authorList>
    </citation>
    <scope>NUCLEOTIDE SEQUENCE [LARGE SCALE GENOMIC DNA]</scope>
    <source>
        <strain evidence="7 8">ROY-1-1-2</strain>
    </source>
</reference>
<dbReference type="InterPro" id="IPR028202">
    <property type="entry name" value="Reductase_C"/>
</dbReference>
<accession>A0ABX2TM25</accession>
<dbReference type="InterPro" id="IPR036188">
    <property type="entry name" value="FAD/NAD-bd_sf"/>
</dbReference>
<keyword evidence="3" id="KW-0274">FAD</keyword>
<dbReference type="RefSeq" id="WP_180286640.1">
    <property type="nucleotide sequence ID" value="NZ_JABFDB010000046.1"/>
</dbReference>
<organism evidence="7 8">
    <name type="scientific">Azospirillum oleiclasticum</name>
    <dbReference type="NCBI Taxonomy" id="2735135"/>
    <lineage>
        <taxon>Bacteria</taxon>
        <taxon>Pseudomonadati</taxon>
        <taxon>Pseudomonadota</taxon>
        <taxon>Alphaproteobacteria</taxon>
        <taxon>Rhodospirillales</taxon>
        <taxon>Azospirillaceae</taxon>
        <taxon>Azospirillum</taxon>
    </lineage>
</organism>
<dbReference type="Pfam" id="PF07992">
    <property type="entry name" value="Pyr_redox_2"/>
    <property type="match status" value="1"/>
</dbReference>
<dbReference type="PRINTS" id="PR00411">
    <property type="entry name" value="PNDRDTASEI"/>
</dbReference>
<evidence type="ECO:0000256" key="1">
    <source>
        <dbReference type="ARBA" id="ARBA00001974"/>
    </source>
</evidence>
<evidence type="ECO:0000256" key="3">
    <source>
        <dbReference type="ARBA" id="ARBA00022827"/>
    </source>
</evidence>
<keyword evidence="2" id="KW-0285">Flavoprotein</keyword>
<keyword evidence="8" id="KW-1185">Reference proteome</keyword>
<evidence type="ECO:0000259" key="6">
    <source>
        <dbReference type="Pfam" id="PF14759"/>
    </source>
</evidence>
<dbReference type="SUPFAM" id="SSF55424">
    <property type="entry name" value="FAD/NAD-linked reductases, dimerisation (C-terminal) domain"/>
    <property type="match status" value="1"/>
</dbReference>
<dbReference type="Gene3D" id="3.30.390.30">
    <property type="match status" value="1"/>
</dbReference>
<feature type="domain" description="Reductase C-terminal" evidence="6">
    <location>
        <begin position="330"/>
        <end position="413"/>
    </location>
</feature>
<dbReference type="InterPro" id="IPR016156">
    <property type="entry name" value="FAD/NAD-linked_Rdtase_dimer_sf"/>
</dbReference>
<dbReference type="Gene3D" id="3.50.50.60">
    <property type="entry name" value="FAD/NAD(P)-binding domain"/>
    <property type="match status" value="2"/>
</dbReference>
<sequence length="415" mass="43779">MAAGPGPGCFIPGFIIVGAGQGGLQVAESLRAEGYDGPVTLIGAEPVAPYHRPPLSKAVLAGEMEEAQLAIRGPGFWERQRIDLLTGVRVAGIDRVARRVRLEDGRSLDYRGLALATGARLRPLPVPGHDLDGVLGLRTLDDARRLRAALDHARRVVVIGGGFIGLEVAAAARKRGLDVTILEAADRLLARSATPLLADFHADLHRAQGVAVELGAAVAALEGQDGRLVAVRTADGRRWPADLVVVGIGIIPDTALAEGCGLACDGGVLVDDGARTSDPAIVAVGDCTARRVLDGGSPLRLESVQNAVEQGKSAAAALLGRERPFVAAPWFWSDQYDVKLQIVGLSAGHDRAVVRGSVAERRFSVFYFRNGMLIAIDSVNRPADHLTGRKLLDRKIPLTPEQAIDDGFPLASLAR</sequence>
<evidence type="ECO:0000256" key="2">
    <source>
        <dbReference type="ARBA" id="ARBA00022630"/>
    </source>
</evidence>
<dbReference type="PANTHER" id="PTHR43557:SF2">
    <property type="entry name" value="RIESKE DOMAIN-CONTAINING PROTEIN-RELATED"/>
    <property type="match status" value="1"/>
</dbReference>
<dbReference type="Pfam" id="PF14759">
    <property type="entry name" value="Reductase_C"/>
    <property type="match status" value="1"/>
</dbReference>
<dbReference type="Proteomes" id="UP000584642">
    <property type="component" value="Unassembled WGS sequence"/>
</dbReference>
<gene>
    <name evidence="7" type="ORF">HND93_34610</name>
</gene>
<dbReference type="PANTHER" id="PTHR43557">
    <property type="entry name" value="APOPTOSIS-INDUCING FACTOR 1"/>
    <property type="match status" value="1"/>
</dbReference>
<dbReference type="EMBL" id="JABFDB010000046">
    <property type="protein sequence ID" value="NYZ24865.1"/>
    <property type="molecule type" value="Genomic_DNA"/>
</dbReference>
<name>A0ABX2TM25_9PROT</name>
<dbReference type="InterPro" id="IPR023753">
    <property type="entry name" value="FAD/NAD-binding_dom"/>
</dbReference>
<comment type="caution">
    <text evidence="7">The sequence shown here is derived from an EMBL/GenBank/DDBJ whole genome shotgun (WGS) entry which is preliminary data.</text>
</comment>
<comment type="cofactor">
    <cofactor evidence="1">
        <name>FAD</name>
        <dbReference type="ChEBI" id="CHEBI:57692"/>
    </cofactor>
</comment>
<proteinExistence type="predicted"/>
<evidence type="ECO:0000313" key="8">
    <source>
        <dbReference type="Proteomes" id="UP000584642"/>
    </source>
</evidence>
<feature type="domain" description="FAD/NAD(P)-binding" evidence="5">
    <location>
        <begin position="15"/>
        <end position="311"/>
    </location>
</feature>